<evidence type="ECO:0000259" key="9">
    <source>
        <dbReference type="PROSITE" id="PS50109"/>
    </source>
</evidence>
<dbReference type="EMBL" id="LAZR01027903">
    <property type="protein sequence ID" value="KKL64243.1"/>
    <property type="molecule type" value="Genomic_DNA"/>
</dbReference>
<dbReference type="Pfam" id="PF00512">
    <property type="entry name" value="HisKA"/>
    <property type="match status" value="1"/>
</dbReference>
<evidence type="ECO:0000313" key="12">
    <source>
        <dbReference type="EMBL" id="KKL64243.1"/>
    </source>
</evidence>
<keyword evidence="4" id="KW-0418">Kinase</keyword>
<protein>
    <recommendedName>
        <fullName evidence="13">Histidine kinase domain-containing protein</fullName>
    </recommendedName>
</protein>
<sequence length="415" mass="44553">MGEFSGLIMLFAFLLLLVVGVLVYSFLSMYLKLKKIAAERDDKGSVGFVVDTFHGLVAQLKDKERELEALRQAAETRADITEEYNENILQSVPSGVISMDADWKVVKVNAAAGHLLGLDHEGLTGRDGREVLPEIISRPAPAAPLPERVMRGECVYSTSSGKRLWLGYSLTPLKDAGGQEIGHILVFTDLTELRALEAQSALRARLSSLGEMAAGIAHELRNSMGAIAGYMRLLKNKAGPDAGDTLDKVTAEVGVMDRIVGDFLSFARPGEPRLEDVDLSELARECALAFTPEDGSVEVVANSTETVTVRADEVFLRQALSNLIQNAVHASKEGSKVTVDVALKGSNAVLKVSDTGHGMDPAIKDRIFDPFFTTKDQGTGLGLAIVHRSVTSLGGTVQVESSDKGTTFTLTLPVT</sequence>
<keyword evidence="8" id="KW-1133">Transmembrane helix</keyword>
<dbReference type="PROSITE" id="PS50113">
    <property type="entry name" value="PAC"/>
    <property type="match status" value="1"/>
</dbReference>
<dbReference type="PANTHER" id="PTHR43065">
    <property type="entry name" value="SENSOR HISTIDINE KINASE"/>
    <property type="match status" value="1"/>
</dbReference>
<dbReference type="InterPro" id="IPR005467">
    <property type="entry name" value="His_kinase_dom"/>
</dbReference>
<dbReference type="SUPFAM" id="SSF55785">
    <property type="entry name" value="PYP-like sensor domain (PAS domain)"/>
    <property type="match status" value="1"/>
</dbReference>
<feature type="coiled-coil region" evidence="7">
    <location>
        <begin position="53"/>
        <end position="83"/>
    </location>
</feature>
<dbReference type="Gene3D" id="1.10.287.130">
    <property type="match status" value="1"/>
</dbReference>
<keyword evidence="8" id="KW-0472">Membrane</keyword>
<gene>
    <name evidence="12" type="ORF">LCGC14_2167000</name>
</gene>
<dbReference type="SUPFAM" id="SSF47384">
    <property type="entry name" value="Homodimeric domain of signal transducing histidine kinase"/>
    <property type="match status" value="1"/>
</dbReference>
<dbReference type="SMART" id="SM00387">
    <property type="entry name" value="HATPase_c"/>
    <property type="match status" value="1"/>
</dbReference>
<evidence type="ECO:0000256" key="3">
    <source>
        <dbReference type="ARBA" id="ARBA00022741"/>
    </source>
</evidence>
<dbReference type="Pfam" id="PF08448">
    <property type="entry name" value="PAS_4"/>
    <property type="match status" value="1"/>
</dbReference>
<dbReference type="GO" id="GO:0000155">
    <property type="term" value="F:phosphorelay sensor kinase activity"/>
    <property type="evidence" value="ECO:0007669"/>
    <property type="project" value="InterPro"/>
</dbReference>
<evidence type="ECO:0000259" key="11">
    <source>
        <dbReference type="PROSITE" id="PS50113"/>
    </source>
</evidence>
<evidence type="ECO:0000256" key="4">
    <source>
        <dbReference type="ARBA" id="ARBA00022777"/>
    </source>
</evidence>
<proteinExistence type="predicted"/>
<dbReference type="Gene3D" id="3.30.565.10">
    <property type="entry name" value="Histidine kinase-like ATPase, C-terminal domain"/>
    <property type="match status" value="1"/>
</dbReference>
<dbReference type="NCBIfam" id="TIGR00229">
    <property type="entry name" value="sensory_box"/>
    <property type="match status" value="1"/>
</dbReference>
<comment type="caution">
    <text evidence="12">The sequence shown here is derived from an EMBL/GenBank/DDBJ whole genome shotgun (WGS) entry which is preliminary data.</text>
</comment>
<keyword evidence="6" id="KW-0902">Two-component regulatory system</keyword>
<dbReference type="InterPro" id="IPR004358">
    <property type="entry name" value="Sig_transdc_His_kin-like_C"/>
</dbReference>
<feature type="domain" description="Histidine kinase" evidence="9">
    <location>
        <begin position="215"/>
        <end position="415"/>
    </location>
</feature>
<keyword evidence="2" id="KW-0808">Transferase</keyword>
<feature type="domain" description="PAC" evidence="11">
    <location>
        <begin position="150"/>
        <end position="202"/>
    </location>
</feature>
<reference evidence="12" key="1">
    <citation type="journal article" date="2015" name="Nature">
        <title>Complex archaea that bridge the gap between prokaryotes and eukaryotes.</title>
        <authorList>
            <person name="Spang A."/>
            <person name="Saw J.H."/>
            <person name="Jorgensen S.L."/>
            <person name="Zaremba-Niedzwiedzka K."/>
            <person name="Martijn J."/>
            <person name="Lind A.E."/>
            <person name="van Eijk R."/>
            <person name="Schleper C."/>
            <person name="Guy L."/>
            <person name="Ettema T.J."/>
        </authorList>
    </citation>
    <scope>NUCLEOTIDE SEQUENCE</scope>
</reference>
<dbReference type="InterPro" id="IPR036097">
    <property type="entry name" value="HisK_dim/P_sf"/>
</dbReference>
<feature type="domain" description="PAS" evidence="10">
    <location>
        <begin position="81"/>
        <end position="126"/>
    </location>
</feature>
<dbReference type="SMART" id="SM00388">
    <property type="entry name" value="HisKA"/>
    <property type="match status" value="1"/>
</dbReference>
<dbReference type="Pfam" id="PF02518">
    <property type="entry name" value="HATPase_c"/>
    <property type="match status" value="1"/>
</dbReference>
<dbReference type="Gene3D" id="3.30.450.20">
    <property type="entry name" value="PAS domain"/>
    <property type="match status" value="1"/>
</dbReference>
<evidence type="ECO:0000256" key="5">
    <source>
        <dbReference type="ARBA" id="ARBA00022840"/>
    </source>
</evidence>
<organism evidence="12">
    <name type="scientific">marine sediment metagenome</name>
    <dbReference type="NCBI Taxonomy" id="412755"/>
    <lineage>
        <taxon>unclassified sequences</taxon>
        <taxon>metagenomes</taxon>
        <taxon>ecological metagenomes</taxon>
    </lineage>
</organism>
<dbReference type="InterPro" id="IPR000700">
    <property type="entry name" value="PAS-assoc_C"/>
</dbReference>
<dbReference type="PROSITE" id="PS50109">
    <property type="entry name" value="HIS_KIN"/>
    <property type="match status" value="1"/>
</dbReference>
<evidence type="ECO:0000256" key="6">
    <source>
        <dbReference type="ARBA" id="ARBA00023012"/>
    </source>
</evidence>
<feature type="transmembrane region" description="Helical" evidence="8">
    <location>
        <begin position="6"/>
        <end position="27"/>
    </location>
</feature>
<evidence type="ECO:0000259" key="10">
    <source>
        <dbReference type="PROSITE" id="PS50112"/>
    </source>
</evidence>
<dbReference type="SMART" id="SM00091">
    <property type="entry name" value="PAS"/>
    <property type="match status" value="1"/>
</dbReference>
<keyword evidence="1" id="KW-0597">Phosphoprotein</keyword>
<evidence type="ECO:0000256" key="7">
    <source>
        <dbReference type="SAM" id="Coils"/>
    </source>
</evidence>
<dbReference type="InterPro" id="IPR000014">
    <property type="entry name" value="PAS"/>
</dbReference>
<dbReference type="GO" id="GO:0005524">
    <property type="term" value="F:ATP binding"/>
    <property type="evidence" value="ECO:0007669"/>
    <property type="project" value="UniProtKB-KW"/>
</dbReference>
<evidence type="ECO:0000256" key="2">
    <source>
        <dbReference type="ARBA" id="ARBA00022679"/>
    </source>
</evidence>
<dbReference type="PRINTS" id="PR00344">
    <property type="entry name" value="BCTRLSENSOR"/>
</dbReference>
<dbReference type="InterPro" id="IPR013656">
    <property type="entry name" value="PAS_4"/>
</dbReference>
<dbReference type="InterPro" id="IPR003594">
    <property type="entry name" value="HATPase_dom"/>
</dbReference>
<dbReference type="CDD" id="cd00082">
    <property type="entry name" value="HisKA"/>
    <property type="match status" value="1"/>
</dbReference>
<keyword evidence="3" id="KW-0547">Nucleotide-binding</keyword>
<keyword evidence="8" id="KW-0812">Transmembrane</keyword>
<evidence type="ECO:0000256" key="8">
    <source>
        <dbReference type="SAM" id="Phobius"/>
    </source>
</evidence>
<accession>A0A0F9DR40</accession>
<dbReference type="AlphaFoldDB" id="A0A0F9DR40"/>
<evidence type="ECO:0000256" key="1">
    <source>
        <dbReference type="ARBA" id="ARBA00022553"/>
    </source>
</evidence>
<dbReference type="PROSITE" id="PS50112">
    <property type="entry name" value="PAS"/>
    <property type="match status" value="1"/>
</dbReference>
<keyword evidence="5" id="KW-0067">ATP-binding</keyword>
<evidence type="ECO:0008006" key="13">
    <source>
        <dbReference type="Google" id="ProtNLM"/>
    </source>
</evidence>
<dbReference type="InterPro" id="IPR003661">
    <property type="entry name" value="HisK_dim/P_dom"/>
</dbReference>
<dbReference type="PANTHER" id="PTHR43065:SF10">
    <property type="entry name" value="PEROXIDE STRESS-ACTIVATED HISTIDINE KINASE MAK3"/>
    <property type="match status" value="1"/>
</dbReference>
<keyword evidence="7" id="KW-0175">Coiled coil</keyword>
<dbReference type="InterPro" id="IPR035965">
    <property type="entry name" value="PAS-like_dom_sf"/>
</dbReference>
<dbReference type="CDD" id="cd00130">
    <property type="entry name" value="PAS"/>
    <property type="match status" value="1"/>
</dbReference>
<dbReference type="InterPro" id="IPR036890">
    <property type="entry name" value="HATPase_C_sf"/>
</dbReference>
<name>A0A0F9DR40_9ZZZZ</name>
<dbReference type="SUPFAM" id="SSF55874">
    <property type="entry name" value="ATPase domain of HSP90 chaperone/DNA topoisomerase II/histidine kinase"/>
    <property type="match status" value="1"/>
</dbReference>